<dbReference type="InterPro" id="IPR044068">
    <property type="entry name" value="CB"/>
</dbReference>
<dbReference type="InterPro" id="IPR004107">
    <property type="entry name" value="Integrase_SAM-like_N"/>
</dbReference>
<evidence type="ECO:0000313" key="6">
    <source>
        <dbReference type="EMBL" id="BCB86586.1"/>
    </source>
</evidence>
<reference evidence="6 7" key="1">
    <citation type="submission" date="2020-03" db="EMBL/GenBank/DDBJ databases">
        <title>Whole genome shotgun sequence of Phytohabitans suffuscus NBRC 105367.</title>
        <authorList>
            <person name="Komaki H."/>
            <person name="Tamura T."/>
        </authorList>
    </citation>
    <scope>NUCLEOTIDE SEQUENCE [LARGE SCALE GENOMIC DNA]</scope>
    <source>
        <strain evidence="6 7">NBRC 105367</strain>
    </source>
</reference>
<reference evidence="6 7" key="2">
    <citation type="submission" date="2020-03" db="EMBL/GenBank/DDBJ databases">
        <authorList>
            <person name="Ichikawa N."/>
            <person name="Kimura A."/>
            <person name="Kitahashi Y."/>
            <person name="Uohara A."/>
        </authorList>
    </citation>
    <scope>NUCLEOTIDE SEQUENCE [LARGE SCALE GENOMIC DNA]</scope>
    <source>
        <strain evidence="6 7">NBRC 105367</strain>
    </source>
</reference>
<feature type="compositionally biased region" description="Low complexity" evidence="4">
    <location>
        <begin position="435"/>
        <end position="448"/>
    </location>
</feature>
<dbReference type="Proteomes" id="UP000503011">
    <property type="component" value="Chromosome"/>
</dbReference>
<keyword evidence="7" id="KW-1185">Reference proteome</keyword>
<proteinExistence type="predicted"/>
<keyword evidence="2" id="KW-0233">DNA recombination</keyword>
<dbReference type="PRINTS" id="PR01217">
    <property type="entry name" value="PRICHEXTENSN"/>
</dbReference>
<dbReference type="SUPFAM" id="SSF56349">
    <property type="entry name" value="DNA breaking-rejoining enzymes"/>
    <property type="match status" value="1"/>
</dbReference>
<dbReference type="KEGG" id="psuu:Psuf_038990"/>
<dbReference type="PROSITE" id="PS51900">
    <property type="entry name" value="CB"/>
    <property type="match status" value="1"/>
</dbReference>
<dbReference type="InterPro" id="IPR013762">
    <property type="entry name" value="Integrase-like_cat_sf"/>
</dbReference>
<dbReference type="GO" id="GO:0003677">
    <property type="term" value="F:DNA binding"/>
    <property type="evidence" value="ECO:0007669"/>
    <property type="project" value="UniProtKB-UniRule"/>
</dbReference>
<evidence type="ECO:0000313" key="7">
    <source>
        <dbReference type="Proteomes" id="UP000503011"/>
    </source>
</evidence>
<dbReference type="GO" id="GO:0015074">
    <property type="term" value="P:DNA integration"/>
    <property type="evidence" value="ECO:0007669"/>
    <property type="project" value="InterPro"/>
</dbReference>
<feature type="region of interest" description="Disordered" evidence="4">
    <location>
        <begin position="333"/>
        <end position="550"/>
    </location>
</feature>
<organism evidence="6 7">
    <name type="scientific">Phytohabitans suffuscus</name>
    <dbReference type="NCBI Taxonomy" id="624315"/>
    <lineage>
        <taxon>Bacteria</taxon>
        <taxon>Bacillati</taxon>
        <taxon>Actinomycetota</taxon>
        <taxon>Actinomycetes</taxon>
        <taxon>Micromonosporales</taxon>
        <taxon>Micromonosporaceae</taxon>
    </lineage>
</organism>
<evidence type="ECO:0000256" key="1">
    <source>
        <dbReference type="ARBA" id="ARBA00023125"/>
    </source>
</evidence>
<feature type="compositionally biased region" description="Polar residues" evidence="4">
    <location>
        <begin position="490"/>
        <end position="507"/>
    </location>
</feature>
<dbReference type="AlphaFoldDB" id="A0A6F8YKI9"/>
<dbReference type="GO" id="GO:0006310">
    <property type="term" value="P:DNA recombination"/>
    <property type="evidence" value="ECO:0007669"/>
    <property type="project" value="UniProtKB-KW"/>
</dbReference>
<feature type="region of interest" description="Disordered" evidence="4">
    <location>
        <begin position="194"/>
        <end position="215"/>
    </location>
</feature>
<gene>
    <name evidence="6" type="ORF">Psuf_038990</name>
</gene>
<evidence type="ECO:0000256" key="2">
    <source>
        <dbReference type="ARBA" id="ARBA00023172"/>
    </source>
</evidence>
<evidence type="ECO:0000256" key="4">
    <source>
        <dbReference type="SAM" id="MobiDB-lite"/>
    </source>
</evidence>
<evidence type="ECO:0000259" key="5">
    <source>
        <dbReference type="PROSITE" id="PS51900"/>
    </source>
</evidence>
<evidence type="ECO:0000256" key="3">
    <source>
        <dbReference type="PROSITE-ProRule" id="PRU01248"/>
    </source>
</evidence>
<dbReference type="InterPro" id="IPR011010">
    <property type="entry name" value="DNA_brk_join_enz"/>
</dbReference>
<feature type="compositionally biased region" description="Pro residues" evidence="4">
    <location>
        <begin position="449"/>
        <end position="458"/>
    </location>
</feature>
<dbReference type="Gene3D" id="1.10.443.10">
    <property type="entry name" value="Intergrase catalytic core"/>
    <property type="match status" value="1"/>
</dbReference>
<dbReference type="InterPro" id="IPR010998">
    <property type="entry name" value="Integrase_recombinase_N"/>
</dbReference>
<keyword evidence="1 3" id="KW-0238">DNA-binding</keyword>
<dbReference type="Gene3D" id="1.10.150.130">
    <property type="match status" value="1"/>
</dbReference>
<dbReference type="Pfam" id="PF14659">
    <property type="entry name" value="Phage_int_SAM_3"/>
    <property type="match status" value="1"/>
</dbReference>
<dbReference type="EMBL" id="AP022871">
    <property type="protein sequence ID" value="BCB86586.1"/>
    <property type="molecule type" value="Genomic_DNA"/>
</dbReference>
<protein>
    <recommendedName>
        <fullName evidence="5">Core-binding (CB) domain-containing protein</fullName>
    </recommendedName>
</protein>
<accession>A0A6F8YKI9</accession>
<sequence>MSEGSISKRCGCRDPGRKLLGNSCPKLRRPNGTWSPDHGLWQYQLELPVTATGGRRQLRRGSFDSYRAAADELDHARQLLALAGRDRDRRTEVANLMQAAVNARQPLPDLDSIRIRLRANVALAEAPTVAAYLTEWLTGLTIDDNTLRGYESHVRVHLIPHLGDIRLDKLKARHIKAMFTAIETRNNEIRAAKTSDDPQIRNSVRGIRPTGPSTRHGIRATLRKAINDALAEELIAGITNPATLVKTPAERTRPIVWEPERVARWQQTGQVPGPVMVWTDDLLAQFLDYAAEHDPDLHPMYHFMAYRGPRRGEACGLLDAEVRLAKKEVTINNQITTHGRTTKQKPRKATPGTATSSSTTTPSKSSPPTRPAATPGNSPPVRTGPTPACSSSAPTAEHGTPTWSPNASAGYSAKPGCHPSGRTTCATAPPPWPSTPASTSKSSPNNSATPPPHSPATPTPASSNASTTKPPTPSPTKSNNSVAKPPETPRVQSTTAHIGNDKTGTSRSHLDGPVSRLVAPSDCVSGDQRRTRRSSSYTGRHSPQRSEWNA</sequence>
<feature type="domain" description="Core-binding (CB)" evidence="5">
    <location>
        <begin position="127"/>
        <end position="230"/>
    </location>
</feature>
<feature type="compositionally biased region" description="Low complexity" evidence="4">
    <location>
        <begin position="459"/>
        <end position="481"/>
    </location>
</feature>
<feature type="compositionally biased region" description="Low complexity" evidence="4">
    <location>
        <begin position="349"/>
        <end position="375"/>
    </location>
</feature>
<name>A0A6F8YKI9_9ACTN</name>